<dbReference type="CDD" id="cd06533">
    <property type="entry name" value="Glyco_transf_WecG_TagA"/>
    <property type="match status" value="1"/>
</dbReference>
<sequence>MQKDINRIQLLTCPFDSMTMEQVVNQCLAWCRGPRKSQTIVTVNATTLVMMKQNQQLYEACINANLVVADGVPVVWVSQLLGTPLPERVAGVDLLSRLLEAISKHQLRVYFLGAQLNVLEKLVALCHEKYPGVVVAGYQDGYFSESEQVEVIQKIDASGAHFLFIGMPTPFKEIWSYQHKDEVNVPIILGVGGSFDVLAGFVRRAPLWMQKIGMEWFWRVLMEPRKLFKRHLVVNTLFIRTVWREYWLQRSQRSKP</sequence>
<protein>
    <submittedName>
        <fullName evidence="3">UDP-N-acetyl-D-mannosamine transferase</fullName>
    </submittedName>
</protein>
<keyword evidence="4" id="KW-1185">Reference proteome</keyword>
<keyword evidence="1" id="KW-0328">Glycosyltransferase</keyword>
<dbReference type="PANTHER" id="PTHR34136">
    <property type="match status" value="1"/>
</dbReference>
<evidence type="ECO:0000313" key="3">
    <source>
        <dbReference type="EMBL" id="BAP54936.1"/>
    </source>
</evidence>
<reference evidence="3 4" key="1">
    <citation type="journal article" date="2014" name="ISME J.">
        <title>Ecophysiology of Thioploca ingrica as revealed by the complete genome sequence supplemented with proteomic evidence.</title>
        <authorList>
            <person name="Kojima H."/>
            <person name="Ogura Y."/>
            <person name="Yamamoto N."/>
            <person name="Togashi T."/>
            <person name="Mori H."/>
            <person name="Watanabe T."/>
            <person name="Nemoto F."/>
            <person name="Kurokawa K."/>
            <person name="Hayashi T."/>
            <person name="Fukui M."/>
        </authorList>
    </citation>
    <scope>NUCLEOTIDE SEQUENCE [LARGE SCALE GENOMIC DNA]</scope>
</reference>
<organism evidence="3 4">
    <name type="scientific">Thioploca ingrica</name>
    <dbReference type="NCBI Taxonomy" id="40754"/>
    <lineage>
        <taxon>Bacteria</taxon>
        <taxon>Pseudomonadati</taxon>
        <taxon>Pseudomonadota</taxon>
        <taxon>Gammaproteobacteria</taxon>
        <taxon>Thiotrichales</taxon>
        <taxon>Thiotrichaceae</taxon>
        <taxon>Thioploca</taxon>
    </lineage>
</organism>
<name>A0A090BUD9_9GAMM</name>
<dbReference type="OrthoDB" id="9808602at2"/>
<evidence type="ECO:0000256" key="2">
    <source>
        <dbReference type="ARBA" id="ARBA00022679"/>
    </source>
</evidence>
<dbReference type="InterPro" id="IPR004629">
    <property type="entry name" value="WecG_TagA_CpsF"/>
</dbReference>
<keyword evidence="2 3" id="KW-0808">Transferase</keyword>
<dbReference type="EMBL" id="AP014633">
    <property type="protein sequence ID" value="BAP54936.1"/>
    <property type="molecule type" value="Genomic_DNA"/>
</dbReference>
<evidence type="ECO:0000256" key="1">
    <source>
        <dbReference type="ARBA" id="ARBA00022676"/>
    </source>
</evidence>
<dbReference type="KEGG" id="tig:THII_0639"/>
<dbReference type="AlphaFoldDB" id="A0A090BUD9"/>
<dbReference type="STRING" id="40754.THII_0639"/>
<dbReference type="PANTHER" id="PTHR34136:SF1">
    <property type="entry name" value="UDP-N-ACETYL-D-MANNOSAMINURONIC ACID TRANSFERASE"/>
    <property type="match status" value="1"/>
</dbReference>
<dbReference type="GO" id="GO:0016758">
    <property type="term" value="F:hexosyltransferase activity"/>
    <property type="evidence" value="ECO:0007669"/>
    <property type="project" value="TreeGrafter"/>
</dbReference>
<evidence type="ECO:0000313" key="4">
    <source>
        <dbReference type="Proteomes" id="UP000031623"/>
    </source>
</evidence>
<dbReference type="Pfam" id="PF03808">
    <property type="entry name" value="Glyco_tran_WecG"/>
    <property type="match status" value="1"/>
</dbReference>
<proteinExistence type="predicted"/>
<dbReference type="Proteomes" id="UP000031623">
    <property type="component" value="Chromosome"/>
</dbReference>
<accession>A0A090BUD9</accession>
<dbReference type="NCBIfam" id="TIGR00696">
    <property type="entry name" value="wecG_tagA_cpsF"/>
    <property type="match status" value="1"/>
</dbReference>
<dbReference type="HOGENOM" id="CLU_063203_3_1_6"/>
<gene>
    <name evidence="3" type="ORF">THII_0639</name>
</gene>